<sequence length="186" mass="21879">MIKHFVEDLPTNSYDQKLEELSKIFDVAPYDVVSLKIRPVRVNLNQYENAYASGWDNQDFREYLENNKENFDKIETDYTSALIETKAGGKIIYIEHETGPELVFETFKVAADITTIIGFVLSIIRIFKKNDDKHYKKEHGQNRIRAISIEKRKKGKRVKIIKIIQIENADKLETEKDIKKMLRRLK</sequence>
<keyword evidence="1" id="KW-0472">Membrane</keyword>
<dbReference type="AlphaFoldDB" id="A0A326RPM7"/>
<feature type="transmembrane region" description="Helical" evidence="1">
    <location>
        <begin position="109"/>
        <end position="127"/>
    </location>
</feature>
<reference evidence="2 3" key="1">
    <citation type="submission" date="2018-06" db="EMBL/GenBank/DDBJ databases">
        <title>Genomic Encyclopedia of Archaeal and Bacterial Type Strains, Phase II (KMG-II): from individual species to whole genera.</title>
        <authorList>
            <person name="Goeker M."/>
        </authorList>
    </citation>
    <scope>NUCLEOTIDE SEQUENCE [LARGE SCALE GENOMIC DNA]</scope>
    <source>
        <strain evidence="2 3">T4</strain>
    </source>
</reference>
<keyword evidence="1" id="KW-1133">Transmembrane helix</keyword>
<evidence type="ECO:0000313" key="2">
    <source>
        <dbReference type="EMBL" id="PZV82284.1"/>
    </source>
</evidence>
<organism evidence="2 3">
    <name type="scientific">Algoriphagus aquaeductus</name>
    <dbReference type="NCBI Taxonomy" id="475299"/>
    <lineage>
        <taxon>Bacteria</taxon>
        <taxon>Pseudomonadati</taxon>
        <taxon>Bacteroidota</taxon>
        <taxon>Cytophagia</taxon>
        <taxon>Cytophagales</taxon>
        <taxon>Cyclobacteriaceae</taxon>
        <taxon>Algoriphagus</taxon>
    </lineage>
</organism>
<dbReference type="Proteomes" id="UP000248917">
    <property type="component" value="Unassembled WGS sequence"/>
</dbReference>
<dbReference type="EMBL" id="QKTX01000009">
    <property type="protein sequence ID" value="PZV82284.1"/>
    <property type="molecule type" value="Genomic_DNA"/>
</dbReference>
<name>A0A326RPM7_9BACT</name>
<protein>
    <submittedName>
        <fullName evidence="2">Uncharacterized protein</fullName>
    </submittedName>
</protein>
<keyword evidence="3" id="KW-1185">Reference proteome</keyword>
<evidence type="ECO:0000256" key="1">
    <source>
        <dbReference type="SAM" id="Phobius"/>
    </source>
</evidence>
<keyword evidence="1" id="KW-0812">Transmembrane</keyword>
<accession>A0A326RPM7</accession>
<gene>
    <name evidence="2" type="ORF">CLV31_109145</name>
</gene>
<evidence type="ECO:0000313" key="3">
    <source>
        <dbReference type="Proteomes" id="UP000248917"/>
    </source>
</evidence>
<comment type="caution">
    <text evidence="2">The sequence shown here is derived from an EMBL/GenBank/DDBJ whole genome shotgun (WGS) entry which is preliminary data.</text>
</comment>
<dbReference type="RefSeq" id="WP_111393421.1">
    <property type="nucleotide sequence ID" value="NZ_QKTX01000009.1"/>
</dbReference>
<proteinExistence type="predicted"/>